<proteinExistence type="predicted"/>
<name>A0A017T9Q1_9BACT</name>
<organism evidence="7 8">
    <name type="scientific">Chondromyces apiculatus DSM 436</name>
    <dbReference type="NCBI Taxonomy" id="1192034"/>
    <lineage>
        <taxon>Bacteria</taxon>
        <taxon>Pseudomonadati</taxon>
        <taxon>Myxococcota</taxon>
        <taxon>Polyangia</taxon>
        <taxon>Polyangiales</taxon>
        <taxon>Polyangiaceae</taxon>
        <taxon>Chondromyces</taxon>
    </lineage>
</organism>
<keyword evidence="1 7" id="KW-0723">Serine/threonine-protein kinase</keyword>
<keyword evidence="3" id="KW-0547">Nucleotide-binding</keyword>
<dbReference type="InterPro" id="IPR000719">
    <property type="entry name" value="Prot_kinase_dom"/>
</dbReference>
<dbReference type="SMART" id="SM00220">
    <property type="entry name" value="S_TKc"/>
    <property type="match status" value="1"/>
</dbReference>
<feature type="domain" description="Protein kinase" evidence="6">
    <location>
        <begin position="11"/>
        <end position="291"/>
    </location>
</feature>
<dbReference type="AlphaFoldDB" id="A0A017T9Q1"/>
<dbReference type="Gene3D" id="3.30.200.20">
    <property type="entry name" value="Phosphorylase Kinase, domain 1"/>
    <property type="match status" value="1"/>
</dbReference>
<dbReference type="Pfam" id="PF00069">
    <property type="entry name" value="Pkinase"/>
    <property type="match status" value="1"/>
</dbReference>
<evidence type="ECO:0000256" key="3">
    <source>
        <dbReference type="ARBA" id="ARBA00022741"/>
    </source>
</evidence>
<dbReference type="PANTHER" id="PTHR24350">
    <property type="entry name" value="SERINE/THREONINE-PROTEIN KINASE IAL-RELATED"/>
    <property type="match status" value="1"/>
</dbReference>
<evidence type="ECO:0000313" key="8">
    <source>
        <dbReference type="Proteomes" id="UP000019678"/>
    </source>
</evidence>
<dbReference type="SUPFAM" id="SSF56112">
    <property type="entry name" value="Protein kinase-like (PK-like)"/>
    <property type="match status" value="1"/>
</dbReference>
<sequence>MLAAGSRLGDYEVLGRAGSGAVSDVYEGRHVHDGRQVAIKRMRPELCFHVDTLTRFHNEARVLEALKHPRIIALFARGESPEGPPYMVLEWLPHTLEAALQRSGGRQPSQSAVRAATHIAEALCALHDRSIVHRDLKPTNILLAETDLASGELKLADLGLAKFSGGEAAVAGGEGAPSNPVFPVSTGGNDVLGTWEYMAPEQWVQAKTVDARADVYSLGVLLFQMLAGHLPFQAEREKDWMALHLLRSPPIHLLDGLAPPPLRDLIAQMLSKKAMHRPTMPEALSALSSLP</sequence>
<keyword evidence="4 7" id="KW-0418">Kinase</keyword>
<dbReference type="Gene3D" id="1.10.510.10">
    <property type="entry name" value="Transferase(Phosphotransferase) domain 1"/>
    <property type="match status" value="1"/>
</dbReference>
<reference evidence="7 8" key="1">
    <citation type="submission" date="2013-05" db="EMBL/GenBank/DDBJ databases">
        <title>Genome assembly of Chondromyces apiculatus DSM 436.</title>
        <authorList>
            <person name="Sharma G."/>
            <person name="Khatri I."/>
            <person name="Kaur C."/>
            <person name="Mayilraj S."/>
            <person name="Subramanian S."/>
        </authorList>
    </citation>
    <scope>NUCLEOTIDE SEQUENCE [LARGE SCALE GENOMIC DNA]</scope>
    <source>
        <strain evidence="7 8">DSM 436</strain>
    </source>
</reference>
<dbReference type="InterPro" id="IPR008271">
    <property type="entry name" value="Ser/Thr_kinase_AS"/>
</dbReference>
<evidence type="ECO:0000256" key="4">
    <source>
        <dbReference type="ARBA" id="ARBA00022777"/>
    </source>
</evidence>
<gene>
    <name evidence="7" type="ORF">CAP_3268</name>
</gene>
<dbReference type="PROSITE" id="PS50011">
    <property type="entry name" value="PROTEIN_KINASE_DOM"/>
    <property type="match status" value="1"/>
</dbReference>
<dbReference type="RefSeq" id="WP_044241844.1">
    <property type="nucleotide sequence ID" value="NZ_ASRX01000024.1"/>
</dbReference>
<evidence type="ECO:0000256" key="1">
    <source>
        <dbReference type="ARBA" id="ARBA00022527"/>
    </source>
</evidence>
<comment type="caution">
    <text evidence="7">The sequence shown here is derived from an EMBL/GenBank/DDBJ whole genome shotgun (WGS) entry which is preliminary data.</text>
</comment>
<dbReference type="CDD" id="cd14014">
    <property type="entry name" value="STKc_PknB_like"/>
    <property type="match status" value="1"/>
</dbReference>
<keyword evidence="8" id="KW-1185">Reference proteome</keyword>
<evidence type="ECO:0000256" key="2">
    <source>
        <dbReference type="ARBA" id="ARBA00022679"/>
    </source>
</evidence>
<dbReference type="Proteomes" id="UP000019678">
    <property type="component" value="Unassembled WGS sequence"/>
</dbReference>
<protein>
    <submittedName>
        <fullName evidence="7">Serine/threonine protein kinase</fullName>
    </submittedName>
</protein>
<evidence type="ECO:0000256" key="5">
    <source>
        <dbReference type="ARBA" id="ARBA00022840"/>
    </source>
</evidence>
<dbReference type="InterPro" id="IPR030616">
    <property type="entry name" value="Aur-like"/>
</dbReference>
<dbReference type="GO" id="GO:0004674">
    <property type="term" value="F:protein serine/threonine kinase activity"/>
    <property type="evidence" value="ECO:0007669"/>
    <property type="project" value="UniProtKB-KW"/>
</dbReference>
<dbReference type="InterPro" id="IPR011009">
    <property type="entry name" value="Kinase-like_dom_sf"/>
</dbReference>
<dbReference type="EMBL" id="ASRX01000024">
    <property type="protein sequence ID" value="EYF05351.1"/>
    <property type="molecule type" value="Genomic_DNA"/>
</dbReference>
<keyword evidence="5" id="KW-0067">ATP-binding</keyword>
<dbReference type="PIRSF" id="PIRSF000654">
    <property type="entry name" value="Integrin-linked_kinase"/>
    <property type="match status" value="1"/>
</dbReference>
<dbReference type="PROSITE" id="PS00108">
    <property type="entry name" value="PROTEIN_KINASE_ST"/>
    <property type="match status" value="1"/>
</dbReference>
<keyword evidence="2" id="KW-0808">Transferase</keyword>
<dbReference type="STRING" id="1192034.CAP_3268"/>
<dbReference type="GO" id="GO:0005524">
    <property type="term" value="F:ATP binding"/>
    <property type="evidence" value="ECO:0007669"/>
    <property type="project" value="UniProtKB-KW"/>
</dbReference>
<evidence type="ECO:0000259" key="6">
    <source>
        <dbReference type="PROSITE" id="PS50011"/>
    </source>
</evidence>
<evidence type="ECO:0000313" key="7">
    <source>
        <dbReference type="EMBL" id="EYF05351.1"/>
    </source>
</evidence>
<dbReference type="eggNOG" id="COG0515">
    <property type="taxonomic scope" value="Bacteria"/>
</dbReference>
<accession>A0A017T9Q1</accession>